<evidence type="ECO:0000313" key="2">
    <source>
        <dbReference type="Proteomes" id="UP001642540"/>
    </source>
</evidence>
<dbReference type="EMBL" id="CAXLJM020000053">
    <property type="protein sequence ID" value="CAL8117225.1"/>
    <property type="molecule type" value="Genomic_DNA"/>
</dbReference>
<organism evidence="1 2">
    <name type="scientific">Orchesella dallaii</name>
    <dbReference type="NCBI Taxonomy" id="48710"/>
    <lineage>
        <taxon>Eukaryota</taxon>
        <taxon>Metazoa</taxon>
        <taxon>Ecdysozoa</taxon>
        <taxon>Arthropoda</taxon>
        <taxon>Hexapoda</taxon>
        <taxon>Collembola</taxon>
        <taxon>Entomobryomorpha</taxon>
        <taxon>Entomobryoidea</taxon>
        <taxon>Orchesellidae</taxon>
        <taxon>Orchesellinae</taxon>
        <taxon>Orchesella</taxon>
    </lineage>
</organism>
<protein>
    <submittedName>
        <fullName evidence="1">Uncharacterized protein</fullName>
    </submittedName>
</protein>
<keyword evidence="2" id="KW-1185">Reference proteome</keyword>
<sequence length="83" mass="9242">MERMSGDWRESVTSDLEVIVPCSCVVRSMCIYEPAPSAGMTQVKSRLNGLFSGYITWQWQSSLALLRIGALVTRSSRSAIELQ</sequence>
<proteinExistence type="predicted"/>
<evidence type="ECO:0000313" key="1">
    <source>
        <dbReference type="EMBL" id="CAL8117225.1"/>
    </source>
</evidence>
<reference evidence="1 2" key="1">
    <citation type="submission" date="2024-08" db="EMBL/GenBank/DDBJ databases">
        <authorList>
            <person name="Cucini C."/>
            <person name="Frati F."/>
        </authorList>
    </citation>
    <scope>NUCLEOTIDE SEQUENCE [LARGE SCALE GENOMIC DNA]</scope>
</reference>
<accession>A0ABP1R1Y9</accession>
<dbReference type="Proteomes" id="UP001642540">
    <property type="component" value="Unassembled WGS sequence"/>
</dbReference>
<comment type="caution">
    <text evidence="1">The sequence shown here is derived from an EMBL/GenBank/DDBJ whole genome shotgun (WGS) entry which is preliminary data.</text>
</comment>
<name>A0ABP1R1Y9_9HEXA</name>
<gene>
    <name evidence="1" type="ORF">ODALV1_LOCUS17591</name>
</gene>